<dbReference type="EMBL" id="VZPX01000004">
    <property type="protein sequence ID" value="KAB0482483.1"/>
    <property type="molecule type" value="Genomic_DNA"/>
</dbReference>
<proteinExistence type="predicted"/>
<dbReference type="RefSeq" id="WP_137406540.1">
    <property type="nucleotide sequence ID" value="NZ_AP025467.1"/>
</dbReference>
<organism evidence="1 2">
    <name type="scientific">Vibrio chagasii</name>
    <dbReference type="NCBI Taxonomy" id="170679"/>
    <lineage>
        <taxon>Bacteria</taxon>
        <taxon>Pseudomonadati</taxon>
        <taxon>Pseudomonadota</taxon>
        <taxon>Gammaproteobacteria</taxon>
        <taxon>Vibrionales</taxon>
        <taxon>Vibrionaceae</taxon>
        <taxon>Vibrio</taxon>
    </lineage>
</organism>
<evidence type="ECO:0000313" key="2">
    <source>
        <dbReference type="Proteomes" id="UP000423756"/>
    </source>
</evidence>
<reference evidence="1 2" key="1">
    <citation type="submission" date="2019-09" db="EMBL/GenBank/DDBJ databases">
        <title>Draft genome sequences of 48 bacterial type strains from the CCUG.</title>
        <authorList>
            <person name="Tunovic T."/>
            <person name="Pineiro-Iglesias B."/>
            <person name="Unosson C."/>
            <person name="Inganas E."/>
            <person name="Ohlen M."/>
            <person name="Cardew S."/>
            <person name="Jensie-Markopoulos S."/>
            <person name="Salva-Serra F."/>
            <person name="Jaen-Luchoro D."/>
            <person name="Karlsson R."/>
            <person name="Svensson-Stadler L."/>
            <person name="Chun J."/>
            <person name="Moore E."/>
        </authorList>
    </citation>
    <scope>NUCLEOTIDE SEQUENCE [LARGE SCALE GENOMIC DNA]</scope>
    <source>
        <strain evidence="1 2">CCUG 48643</strain>
    </source>
</reference>
<dbReference type="Proteomes" id="UP000423756">
    <property type="component" value="Unassembled WGS sequence"/>
</dbReference>
<comment type="caution">
    <text evidence="1">The sequence shown here is derived from an EMBL/GenBank/DDBJ whole genome shotgun (WGS) entry which is preliminary data.</text>
</comment>
<name>A0A7V7NXB6_9VIBR</name>
<accession>A0A7V7NXB6</accession>
<gene>
    <name evidence="1" type="ORF">F7Q91_03475</name>
</gene>
<dbReference type="GeneID" id="77344718"/>
<dbReference type="AlphaFoldDB" id="A0A7V7NXB6"/>
<evidence type="ECO:0000313" key="1">
    <source>
        <dbReference type="EMBL" id="KAB0482483.1"/>
    </source>
</evidence>
<sequence>MHNTEHLLKQSNIPSSISFQLRYLNANTTKSYFGIADQLQLMDGYVTSTHNVSELESLHIDQLLDEFPHLMTYVDQIDLIKNKCWYLFGLYVLPAFSSAYQYPDMVSYCHEHKAVILTLDMKPIIFVKSLADFNDFRKDIVNQNIDNEIVFWLKTYGYLDSHSGSMVGQGTEIALIDDDESDPYYLAIAEIDEIEKCLKQINSDVLPDKPEREYEDQLPENSLPFVELLQESEGDFNHRLSFVLAENNLTPLELLEDNNSDEYHRALYEAFKSLCNVFQISLKNIGSKPLSEYLVVSMHESKHDFEPYECGIKISTMPSHSGCSVLVEAMYSSEYTSQIDGSEFEPIPSKLNLVYGATNTEPSKKMCSMVRSVISKSAGGSTIAIEESFPIYLDGIRHLSINSNLTQTVFSQYNSMGVETLVIGEINSAKLADAALIAASCGITVLAFCYGQSCDIASNKIKFMQTEFDFMQSNSFGQLVEMIGASKTDSYLE</sequence>
<protein>
    <submittedName>
        <fullName evidence="1">Uncharacterized protein</fullName>
    </submittedName>
</protein>